<dbReference type="Proteomes" id="UP000053617">
    <property type="component" value="Unassembled WGS sequence"/>
</dbReference>
<dbReference type="Pfam" id="PF12006">
    <property type="entry name" value="DUF3500"/>
    <property type="match status" value="1"/>
</dbReference>
<dbReference type="InterPro" id="IPR021889">
    <property type="entry name" value="DUF3500"/>
</dbReference>
<dbReference type="EMBL" id="KN847475">
    <property type="protein sequence ID" value="KIX09236.1"/>
    <property type="molecule type" value="Genomic_DNA"/>
</dbReference>
<evidence type="ECO:0000313" key="1">
    <source>
        <dbReference type="EMBL" id="KIX09236.1"/>
    </source>
</evidence>
<dbReference type="GeneID" id="25288386"/>
<name>A0A0D2J0N1_9EURO</name>
<dbReference type="PANTHER" id="PTHR37489">
    <property type="entry name" value="DUF3500 DOMAIN-CONTAINING PROTEIN"/>
    <property type="match status" value="1"/>
</dbReference>
<dbReference type="VEuPathDB" id="FungiDB:Z518_00315"/>
<reference evidence="1 2" key="1">
    <citation type="submission" date="2015-01" db="EMBL/GenBank/DDBJ databases">
        <title>The Genome Sequence of Rhinocladiella mackenzie CBS 650.93.</title>
        <authorList>
            <consortium name="The Broad Institute Genomics Platform"/>
            <person name="Cuomo C."/>
            <person name="de Hoog S."/>
            <person name="Gorbushina A."/>
            <person name="Stielow B."/>
            <person name="Teixiera M."/>
            <person name="Abouelleil A."/>
            <person name="Chapman S.B."/>
            <person name="Priest M."/>
            <person name="Young S.K."/>
            <person name="Wortman J."/>
            <person name="Nusbaum C."/>
            <person name="Birren B."/>
        </authorList>
    </citation>
    <scope>NUCLEOTIDE SEQUENCE [LARGE SCALE GENOMIC DNA]</scope>
    <source>
        <strain evidence="1 2">CBS 650.93</strain>
    </source>
</reference>
<accession>A0A0D2J0N1</accession>
<gene>
    <name evidence="1" type="ORF">Z518_00315</name>
</gene>
<dbReference type="Gene3D" id="3.20.20.80">
    <property type="entry name" value="Glycosidases"/>
    <property type="match status" value="1"/>
</dbReference>
<sequence length="485" mass="54509">MAPGHFRDHLPDLSLPRFTSMTRRDAHEYAAVFQETGNPPWIFSLYQEWLDLAKEPFKGITSDGTVSPAGHQLADEGIPIESIVGAATSLLEKLSDQQRDAVSFHIDAPEWRTWSNPEFLLSDKGIRLDEVSSEIRDCVLQILEVTLSPEGYAKALGAMRMNHFLGHLVQAPAVTNEHSYNFAFFGSPSTSAPWSFTFYGHHLCLNIFLYKTQIVVAPWFTGAEPNVIDDGPHEGTRILFNEDALGLQLMQSLPPSQQAQAQTYKLLRDPQMPYGRWNHDDQRHLCAKSAAPNMYQFYDDAINLIASIDPTIPIYISDGWNLNEAIPYCRQRNSVQSLTKNPVVIDTHKYFTFGEKHRSKSVQEIIQEVQSVQLSELDHATGNVCSTMDPPLSASSLANSPSHWTGARGPLELYINKTIGCTFWSYKFDWEGHKPGRRGMVHTGGGDWGFRVQVDNGTIFPPRAMAMTRGAVQTRVQMAWKERQG</sequence>
<dbReference type="AlphaFoldDB" id="A0A0D2J0N1"/>
<dbReference type="InterPro" id="IPR017853">
    <property type="entry name" value="GH"/>
</dbReference>
<protein>
    <submittedName>
        <fullName evidence="1">Uncharacterized protein</fullName>
    </submittedName>
</protein>
<keyword evidence="2" id="KW-1185">Reference proteome</keyword>
<evidence type="ECO:0000313" key="2">
    <source>
        <dbReference type="Proteomes" id="UP000053617"/>
    </source>
</evidence>
<dbReference type="SUPFAM" id="SSF51445">
    <property type="entry name" value="(Trans)glycosidases"/>
    <property type="match status" value="1"/>
</dbReference>
<dbReference type="RefSeq" id="XP_013276372.1">
    <property type="nucleotide sequence ID" value="XM_013420918.1"/>
</dbReference>
<dbReference type="HOGENOM" id="CLU_562773_0_0_1"/>
<dbReference type="PANTHER" id="PTHR37489:SF1">
    <property type="entry name" value="DUF3500 DOMAIN-CONTAINING PROTEIN"/>
    <property type="match status" value="1"/>
</dbReference>
<organism evidence="1 2">
    <name type="scientific">Rhinocladiella mackenziei CBS 650.93</name>
    <dbReference type="NCBI Taxonomy" id="1442369"/>
    <lineage>
        <taxon>Eukaryota</taxon>
        <taxon>Fungi</taxon>
        <taxon>Dikarya</taxon>
        <taxon>Ascomycota</taxon>
        <taxon>Pezizomycotina</taxon>
        <taxon>Eurotiomycetes</taxon>
        <taxon>Chaetothyriomycetidae</taxon>
        <taxon>Chaetothyriales</taxon>
        <taxon>Herpotrichiellaceae</taxon>
        <taxon>Rhinocladiella</taxon>
    </lineage>
</organism>
<dbReference type="OrthoDB" id="4539697at2759"/>
<proteinExistence type="predicted"/>